<evidence type="ECO:0000256" key="2">
    <source>
        <dbReference type="ARBA" id="ARBA00022723"/>
    </source>
</evidence>
<evidence type="ECO:0000313" key="7">
    <source>
        <dbReference type="Proteomes" id="UP001301958"/>
    </source>
</evidence>
<dbReference type="GO" id="GO:0020037">
    <property type="term" value="F:heme binding"/>
    <property type="evidence" value="ECO:0007669"/>
    <property type="project" value="InterPro"/>
</dbReference>
<dbReference type="Pfam" id="PF00173">
    <property type="entry name" value="Cyt-b5"/>
    <property type="match status" value="1"/>
</dbReference>
<dbReference type="PROSITE" id="PS00191">
    <property type="entry name" value="CYTOCHROME_B5_1"/>
    <property type="match status" value="1"/>
</dbReference>
<proteinExistence type="predicted"/>
<keyword evidence="3" id="KW-0408">Iron</keyword>
<keyword evidence="1" id="KW-0349">Heme</keyword>
<dbReference type="EMBL" id="MU865317">
    <property type="protein sequence ID" value="KAK4228569.1"/>
    <property type="molecule type" value="Genomic_DNA"/>
</dbReference>
<accession>A0AAN7BS81</accession>
<dbReference type="InterPro" id="IPR001199">
    <property type="entry name" value="Cyt_B5-like_heme/steroid-bd"/>
</dbReference>
<dbReference type="InterPro" id="IPR018506">
    <property type="entry name" value="Cyt_B5_heme-BS"/>
</dbReference>
<feature type="non-terminal residue" evidence="6">
    <location>
        <position position="1007"/>
    </location>
</feature>
<sequence length="1007" mass="116284">MGLPDPVLDPPARPTSPWFDKYGGRSDTLLDLPTASTNQHSGISPMLPYVSPEARLRNSTGLGAPPPRPNDIDLDRVLSSERQQVEWNAGLATWEATVMNKYMWEGIGDQDILTKAELDDWGFIKVNENNWNPVFKRNKWFDLKSNIFTNDKYFDDDTMRDICQKLDLRENDYWSVDHDGIWQELRVAIELANRWLGYMARGPWLNHIIDRMPDAWDGALGDTYFETLSGLNIEPQRFPEQNPLNQPHVVLNFIATLVGYRIAWRFTDDENYEVKPEGGKAQHYDGRTTVRSAGRRGNLCVAIDINVQPLRVLLNPKATFADRCMATFKLAATILRELTVACWKTRQINNPGHPAYHTPGTVGRETYKVPDPFYGFEWISNLGKSGMNSFFGCDIVASPESVDKKHFPGNQLMLSAYDFPDPQFKRHMAPWDQDYFTGKIYDAVGYQTQRSPLLGAWIASLMREDFYTEAADRIGLRAFHAPRVFPVDCYYHGYTTNVVREAQYITGDKIDAIRHTIHPGVYKPLLQTMVELARMREQWRALTPWRTNEDFNLWNRTPYSMPSARAIVYKFREVYDRVRPQYEREMRRYTEDGLNLHNIMTIKLIFREHKSKPLNPLPLHTWVYNVIACFMAAVLPRRSTMYTGPPRFEVDVSNWWLRSDSYRQYVNTLPANATNVWSFAKATARHTRYARRLGRYWDGRIILDRRKGVHRHEYVQAAQILINEFENLGYHLPKPLWMALRQQMAQLQQQILVPGPAQINVTQWASFSFDLPPFKRDDPLIRPATAGGPLVAWVPGTPLVQVPAAPGGWSLLPMKDGSYEIYDLTELRAQAIPTLGDASIYEKRKDISSRVIKSKRVKELIKTYELQPDGELVQPVGKLIVARHIQEVAERDGADRRELWCVLGHWIYNLTDHPPRPQKRFTREQLTRHLYKEIGMYCAIDTSPDPAVERLWVYDLAPYLESHPGGSEILRDCAGKIITPLFRTAHPDNWQEILRDIRAPLKVGRIV</sequence>
<evidence type="ECO:0000256" key="1">
    <source>
        <dbReference type="ARBA" id="ARBA00022617"/>
    </source>
</evidence>
<dbReference type="SMART" id="SM01117">
    <property type="entry name" value="Cyt-b5"/>
    <property type="match status" value="1"/>
</dbReference>
<gene>
    <name evidence="6" type="ORF">QBC38DRAFT_361549</name>
</gene>
<dbReference type="SUPFAM" id="SSF55856">
    <property type="entry name" value="Cytochrome b5-like heme/steroid binding domain"/>
    <property type="match status" value="1"/>
</dbReference>
<evidence type="ECO:0000259" key="5">
    <source>
        <dbReference type="PROSITE" id="PS50255"/>
    </source>
</evidence>
<organism evidence="6 7">
    <name type="scientific">Podospora fimiseda</name>
    <dbReference type="NCBI Taxonomy" id="252190"/>
    <lineage>
        <taxon>Eukaryota</taxon>
        <taxon>Fungi</taxon>
        <taxon>Dikarya</taxon>
        <taxon>Ascomycota</taxon>
        <taxon>Pezizomycotina</taxon>
        <taxon>Sordariomycetes</taxon>
        <taxon>Sordariomycetidae</taxon>
        <taxon>Sordariales</taxon>
        <taxon>Podosporaceae</taxon>
        <taxon>Podospora</taxon>
    </lineage>
</organism>
<dbReference type="Proteomes" id="UP001301958">
    <property type="component" value="Unassembled WGS sequence"/>
</dbReference>
<dbReference type="GO" id="GO:0046872">
    <property type="term" value="F:metal ion binding"/>
    <property type="evidence" value="ECO:0007669"/>
    <property type="project" value="UniProtKB-KW"/>
</dbReference>
<feature type="domain" description="Cytochrome b5 heme-binding" evidence="5">
    <location>
        <begin position="918"/>
        <end position="1007"/>
    </location>
</feature>
<dbReference type="PROSITE" id="PS50255">
    <property type="entry name" value="CYTOCHROME_B5_2"/>
    <property type="match status" value="1"/>
</dbReference>
<dbReference type="AlphaFoldDB" id="A0AAN7BS81"/>
<keyword evidence="2" id="KW-0479">Metal-binding</keyword>
<protein>
    <recommendedName>
        <fullName evidence="5">Cytochrome b5 heme-binding domain-containing protein</fullName>
    </recommendedName>
</protein>
<dbReference type="Gene3D" id="3.10.120.10">
    <property type="entry name" value="Cytochrome b5-like heme/steroid binding domain"/>
    <property type="match status" value="1"/>
</dbReference>
<feature type="region of interest" description="Disordered" evidence="4">
    <location>
        <begin position="1"/>
        <end position="22"/>
    </location>
</feature>
<keyword evidence="7" id="KW-1185">Reference proteome</keyword>
<reference evidence="6" key="1">
    <citation type="journal article" date="2023" name="Mol. Phylogenet. Evol.">
        <title>Genome-scale phylogeny and comparative genomics of the fungal order Sordariales.</title>
        <authorList>
            <person name="Hensen N."/>
            <person name="Bonometti L."/>
            <person name="Westerberg I."/>
            <person name="Brannstrom I.O."/>
            <person name="Guillou S."/>
            <person name="Cros-Aarteil S."/>
            <person name="Calhoun S."/>
            <person name="Haridas S."/>
            <person name="Kuo A."/>
            <person name="Mondo S."/>
            <person name="Pangilinan J."/>
            <person name="Riley R."/>
            <person name="LaButti K."/>
            <person name="Andreopoulos B."/>
            <person name="Lipzen A."/>
            <person name="Chen C."/>
            <person name="Yan M."/>
            <person name="Daum C."/>
            <person name="Ng V."/>
            <person name="Clum A."/>
            <person name="Steindorff A."/>
            <person name="Ohm R.A."/>
            <person name="Martin F."/>
            <person name="Silar P."/>
            <person name="Natvig D.O."/>
            <person name="Lalanne C."/>
            <person name="Gautier V."/>
            <person name="Ament-Velasquez S.L."/>
            <person name="Kruys A."/>
            <person name="Hutchinson M.I."/>
            <person name="Powell A.J."/>
            <person name="Barry K."/>
            <person name="Miller A.N."/>
            <person name="Grigoriev I.V."/>
            <person name="Debuchy R."/>
            <person name="Gladieux P."/>
            <person name="Hiltunen Thoren M."/>
            <person name="Johannesson H."/>
        </authorList>
    </citation>
    <scope>NUCLEOTIDE SEQUENCE</scope>
    <source>
        <strain evidence="6">CBS 990.96</strain>
    </source>
</reference>
<reference evidence="6" key="2">
    <citation type="submission" date="2023-05" db="EMBL/GenBank/DDBJ databases">
        <authorList>
            <consortium name="Lawrence Berkeley National Laboratory"/>
            <person name="Steindorff A."/>
            <person name="Hensen N."/>
            <person name="Bonometti L."/>
            <person name="Westerberg I."/>
            <person name="Brannstrom I.O."/>
            <person name="Guillou S."/>
            <person name="Cros-Aarteil S."/>
            <person name="Calhoun S."/>
            <person name="Haridas S."/>
            <person name="Kuo A."/>
            <person name="Mondo S."/>
            <person name="Pangilinan J."/>
            <person name="Riley R."/>
            <person name="Labutti K."/>
            <person name="Andreopoulos B."/>
            <person name="Lipzen A."/>
            <person name="Chen C."/>
            <person name="Yanf M."/>
            <person name="Daum C."/>
            <person name="Ng V."/>
            <person name="Clum A."/>
            <person name="Ohm R."/>
            <person name="Martin F."/>
            <person name="Silar P."/>
            <person name="Natvig D."/>
            <person name="Lalanne C."/>
            <person name="Gautier V."/>
            <person name="Ament-Velasquez S.L."/>
            <person name="Kruys A."/>
            <person name="Hutchinson M.I."/>
            <person name="Powell A.J."/>
            <person name="Barry K."/>
            <person name="Miller A.N."/>
            <person name="Grigoriev I.V."/>
            <person name="Debuchy R."/>
            <person name="Gladieux P."/>
            <person name="Thoren M.H."/>
            <person name="Johannesson H."/>
        </authorList>
    </citation>
    <scope>NUCLEOTIDE SEQUENCE</scope>
    <source>
        <strain evidence="6">CBS 990.96</strain>
    </source>
</reference>
<dbReference type="InterPro" id="IPR036400">
    <property type="entry name" value="Cyt_B5-like_heme/steroid_sf"/>
</dbReference>
<evidence type="ECO:0000313" key="6">
    <source>
        <dbReference type="EMBL" id="KAK4228569.1"/>
    </source>
</evidence>
<name>A0AAN7BS81_9PEZI</name>
<evidence type="ECO:0000256" key="3">
    <source>
        <dbReference type="ARBA" id="ARBA00023004"/>
    </source>
</evidence>
<comment type="caution">
    <text evidence="6">The sequence shown here is derived from an EMBL/GenBank/DDBJ whole genome shotgun (WGS) entry which is preliminary data.</text>
</comment>
<evidence type="ECO:0000256" key="4">
    <source>
        <dbReference type="SAM" id="MobiDB-lite"/>
    </source>
</evidence>